<evidence type="ECO:0000256" key="1">
    <source>
        <dbReference type="SAM" id="MobiDB-lite"/>
    </source>
</evidence>
<organism evidence="2 3">
    <name type="scientific">Erythroxylum novogranatense</name>
    <dbReference type="NCBI Taxonomy" id="1862640"/>
    <lineage>
        <taxon>Eukaryota</taxon>
        <taxon>Viridiplantae</taxon>
        <taxon>Streptophyta</taxon>
        <taxon>Embryophyta</taxon>
        <taxon>Tracheophyta</taxon>
        <taxon>Spermatophyta</taxon>
        <taxon>Magnoliopsida</taxon>
        <taxon>eudicotyledons</taxon>
        <taxon>Gunneridae</taxon>
        <taxon>Pentapetalae</taxon>
        <taxon>rosids</taxon>
        <taxon>fabids</taxon>
        <taxon>Malpighiales</taxon>
        <taxon>Erythroxylaceae</taxon>
        <taxon>Erythroxylum</taxon>
    </lineage>
</organism>
<dbReference type="AlphaFoldDB" id="A0AAV8TCY8"/>
<protein>
    <submittedName>
        <fullName evidence="2">Uncharacterized protein</fullName>
    </submittedName>
</protein>
<dbReference type="PANTHER" id="PTHR35469:SF5">
    <property type="entry name" value="TRANSMEMBRANE PROTEIN"/>
    <property type="match status" value="1"/>
</dbReference>
<feature type="compositionally biased region" description="Polar residues" evidence="1">
    <location>
        <begin position="81"/>
        <end position="106"/>
    </location>
</feature>
<gene>
    <name evidence="2" type="ORF">K2173_003656</name>
</gene>
<accession>A0AAV8TCY8</accession>
<dbReference type="EMBL" id="JAIWQS010000005">
    <property type="protein sequence ID" value="KAJ8763874.1"/>
    <property type="molecule type" value="Genomic_DNA"/>
</dbReference>
<evidence type="ECO:0000313" key="3">
    <source>
        <dbReference type="Proteomes" id="UP001159364"/>
    </source>
</evidence>
<dbReference type="PANTHER" id="PTHR35469">
    <property type="entry name" value="TRANSMEMBRANE PROTEIN"/>
    <property type="match status" value="1"/>
</dbReference>
<feature type="compositionally biased region" description="Basic and acidic residues" evidence="1">
    <location>
        <begin position="1"/>
        <end position="19"/>
    </location>
</feature>
<sequence>MASDGREERRRRIMERGSDRIALITGQIRTLDASSPPPSSTHSHDQTTTEFYPSKNDRSLKSGIADDDDSGSKLVKDNGDNLDNVNQIETHSSSNVTNANTISDSPVSNMMKNIQASSSSEAHNRHKKIFCSKHINSCIIASEKTRATCSLTLALIVLVSYLDDSLLGINILSSESMIVSRPIYILLLTDATIVVGRMFVERASNASKGDVPDDGGMLKKEDPNNWTDAVKLLERGLVVYQAARGIFIDCSIYLVVVICGLSLI</sequence>
<dbReference type="Proteomes" id="UP001159364">
    <property type="component" value="Linkage Group LG05"/>
</dbReference>
<feature type="compositionally biased region" description="Basic and acidic residues" evidence="1">
    <location>
        <begin position="70"/>
        <end position="79"/>
    </location>
</feature>
<comment type="caution">
    <text evidence="2">The sequence shown here is derived from an EMBL/GenBank/DDBJ whole genome shotgun (WGS) entry which is preliminary data.</text>
</comment>
<evidence type="ECO:0000313" key="2">
    <source>
        <dbReference type="EMBL" id="KAJ8763874.1"/>
    </source>
</evidence>
<reference evidence="2 3" key="1">
    <citation type="submission" date="2021-09" db="EMBL/GenBank/DDBJ databases">
        <title>Genomic insights and catalytic innovation underlie evolution of tropane alkaloids biosynthesis.</title>
        <authorList>
            <person name="Wang Y.-J."/>
            <person name="Tian T."/>
            <person name="Huang J.-P."/>
            <person name="Huang S.-X."/>
        </authorList>
    </citation>
    <scope>NUCLEOTIDE SEQUENCE [LARGE SCALE GENOMIC DNA]</scope>
    <source>
        <strain evidence="2">KIB-2018</strain>
        <tissue evidence="2">Leaf</tissue>
    </source>
</reference>
<proteinExistence type="predicted"/>
<feature type="region of interest" description="Disordered" evidence="1">
    <location>
        <begin position="1"/>
        <end position="106"/>
    </location>
</feature>
<name>A0AAV8TCY8_9ROSI</name>
<keyword evidence="3" id="KW-1185">Reference proteome</keyword>